<feature type="region of interest" description="Disordered" evidence="1">
    <location>
        <begin position="130"/>
        <end position="159"/>
    </location>
</feature>
<evidence type="ECO:0000313" key="3">
    <source>
        <dbReference type="EMBL" id="KAJ4464206.1"/>
    </source>
</evidence>
<reference evidence="3" key="2">
    <citation type="journal article" date="2023" name="Proc. Natl. Acad. Sci. U.S.A.">
        <title>A global phylogenomic analysis of the shiitake genus Lentinula.</title>
        <authorList>
            <person name="Sierra-Patev S."/>
            <person name="Min B."/>
            <person name="Naranjo-Ortiz M."/>
            <person name="Looney B."/>
            <person name="Konkel Z."/>
            <person name="Slot J.C."/>
            <person name="Sakamoto Y."/>
            <person name="Steenwyk J.L."/>
            <person name="Rokas A."/>
            <person name="Carro J."/>
            <person name="Camarero S."/>
            <person name="Ferreira P."/>
            <person name="Molpeceres G."/>
            <person name="Ruiz-Duenas F.J."/>
            <person name="Serrano A."/>
            <person name="Henrissat B."/>
            <person name="Drula E."/>
            <person name="Hughes K.W."/>
            <person name="Mata J.L."/>
            <person name="Ishikawa N.K."/>
            <person name="Vargas-Isla R."/>
            <person name="Ushijima S."/>
            <person name="Smith C.A."/>
            <person name="Donoghue J."/>
            <person name="Ahrendt S."/>
            <person name="Andreopoulos W."/>
            <person name="He G."/>
            <person name="LaButti K."/>
            <person name="Lipzen A."/>
            <person name="Ng V."/>
            <person name="Riley R."/>
            <person name="Sandor L."/>
            <person name="Barry K."/>
            <person name="Martinez A.T."/>
            <person name="Xiao Y."/>
            <person name="Gibbons J.G."/>
            <person name="Terashima K."/>
            <person name="Grigoriev I.V."/>
            <person name="Hibbett D."/>
        </authorList>
    </citation>
    <scope>NUCLEOTIDE SEQUENCE</scope>
    <source>
        <strain evidence="3">Sp2 HRB7682 ss15</strain>
    </source>
</reference>
<feature type="chain" id="PRO_5040981351" evidence="2">
    <location>
        <begin position="26"/>
        <end position="430"/>
    </location>
</feature>
<evidence type="ECO:0000256" key="2">
    <source>
        <dbReference type="SAM" id="SignalP"/>
    </source>
</evidence>
<gene>
    <name evidence="3" type="ORF">C8J55DRAFT_493990</name>
</gene>
<feature type="region of interest" description="Disordered" evidence="1">
    <location>
        <begin position="273"/>
        <end position="322"/>
    </location>
</feature>
<evidence type="ECO:0000313" key="4">
    <source>
        <dbReference type="Proteomes" id="UP001150238"/>
    </source>
</evidence>
<dbReference type="EMBL" id="JANVFS010000061">
    <property type="protein sequence ID" value="KAJ4464206.1"/>
    <property type="molecule type" value="Genomic_DNA"/>
</dbReference>
<proteinExistence type="predicted"/>
<sequence length="430" mass="47531">MSWPQWLSQICSLIFLFFLFPGVLVETNEITVALTDSEVTNFRVLTWTPSLYTPGSAMTPYLCAPTCDSGPWPSKRSATLHRNSCMLWQGHIETQVAKRRHSPSSNGSASGSDHDVATIRAIARRKKKARLAKKPNATFHASEASMSSMASSSRIDSMNTNCQSASDTLVTGGTTSLLLGPTGNEVVPAERLAPAANTGLEPVQIEMGELTQTLRPRRNRRLPARYQDVLPEGTAAIINTEPQIEERVPLRRRVILRVREHLKTRLNSFGLWREYPHKPSHDPDGEPDRDEDGGALDNSDSDTPLNPTQTLLTGWQNNGNSTKSNGEMEKLADIIQHPEFRVAELKGYTAQTANAKITKADEDCNHNKLKDSFLETSVDIEVPSGDKNIPSKKFSIPGLLYRKPLSSPRKSIPLHPVSPLPNLENLRMLG</sequence>
<feature type="compositionally biased region" description="Polar residues" evidence="1">
    <location>
        <begin position="301"/>
        <end position="322"/>
    </location>
</feature>
<accession>A0A9W9DDT5</accession>
<feature type="signal peptide" evidence="2">
    <location>
        <begin position="1"/>
        <end position="25"/>
    </location>
</feature>
<reference evidence="3" key="1">
    <citation type="submission" date="2022-08" db="EMBL/GenBank/DDBJ databases">
        <authorList>
            <consortium name="DOE Joint Genome Institute"/>
            <person name="Min B."/>
            <person name="Riley R."/>
            <person name="Sierra-Patev S."/>
            <person name="Naranjo-Ortiz M."/>
            <person name="Looney B."/>
            <person name="Konkel Z."/>
            <person name="Slot J.C."/>
            <person name="Sakamoto Y."/>
            <person name="Steenwyk J.L."/>
            <person name="Rokas A."/>
            <person name="Carro J."/>
            <person name="Camarero S."/>
            <person name="Ferreira P."/>
            <person name="Molpeceres G."/>
            <person name="Ruiz-Duenas F.J."/>
            <person name="Serrano A."/>
            <person name="Henrissat B."/>
            <person name="Drula E."/>
            <person name="Hughes K.W."/>
            <person name="Mata J.L."/>
            <person name="Ishikawa N.K."/>
            <person name="Vargas-Isla R."/>
            <person name="Ushijima S."/>
            <person name="Smith C.A."/>
            <person name="Ahrendt S."/>
            <person name="Andreopoulos W."/>
            <person name="He G."/>
            <person name="Labutti K."/>
            <person name="Lipzen A."/>
            <person name="Ng V."/>
            <person name="Sandor L."/>
            <person name="Barry K."/>
            <person name="Martinez A.T."/>
            <person name="Xiao Y."/>
            <person name="Gibbons J.G."/>
            <person name="Terashima K."/>
            <person name="Hibbett D.S."/>
            <person name="Grigoriev I.V."/>
        </authorList>
    </citation>
    <scope>NUCLEOTIDE SEQUENCE</scope>
    <source>
        <strain evidence="3">Sp2 HRB7682 ss15</strain>
    </source>
</reference>
<feature type="compositionally biased region" description="Low complexity" evidence="1">
    <location>
        <begin position="141"/>
        <end position="158"/>
    </location>
</feature>
<organism evidence="3 4">
    <name type="scientific">Lentinula lateritia</name>
    <dbReference type="NCBI Taxonomy" id="40482"/>
    <lineage>
        <taxon>Eukaryota</taxon>
        <taxon>Fungi</taxon>
        <taxon>Dikarya</taxon>
        <taxon>Basidiomycota</taxon>
        <taxon>Agaricomycotina</taxon>
        <taxon>Agaricomycetes</taxon>
        <taxon>Agaricomycetidae</taxon>
        <taxon>Agaricales</taxon>
        <taxon>Marasmiineae</taxon>
        <taxon>Omphalotaceae</taxon>
        <taxon>Lentinula</taxon>
    </lineage>
</organism>
<keyword evidence="2" id="KW-0732">Signal</keyword>
<comment type="caution">
    <text evidence="3">The sequence shown here is derived from an EMBL/GenBank/DDBJ whole genome shotgun (WGS) entry which is preliminary data.</text>
</comment>
<dbReference type="AlphaFoldDB" id="A0A9W9DDT5"/>
<evidence type="ECO:0000256" key="1">
    <source>
        <dbReference type="SAM" id="MobiDB-lite"/>
    </source>
</evidence>
<dbReference type="Proteomes" id="UP001150238">
    <property type="component" value="Unassembled WGS sequence"/>
</dbReference>
<protein>
    <submittedName>
        <fullName evidence="3">Uncharacterized protein</fullName>
    </submittedName>
</protein>
<feature type="compositionally biased region" description="Basic and acidic residues" evidence="1">
    <location>
        <begin position="274"/>
        <end position="286"/>
    </location>
</feature>
<name>A0A9W9DDT5_9AGAR</name>